<dbReference type="OrthoDB" id="184182at2759"/>
<dbReference type="PROSITE" id="PS00532">
    <property type="entry name" value="PEPCK_ATP"/>
    <property type="match status" value="1"/>
</dbReference>
<keyword evidence="8" id="KW-0067">ATP-binding</keyword>
<evidence type="ECO:0000256" key="1">
    <source>
        <dbReference type="ARBA" id="ARBA00004742"/>
    </source>
</evidence>
<dbReference type="NCBIfam" id="TIGR00224">
    <property type="entry name" value="pckA"/>
    <property type="match status" value="1"/>
</dbReference>
<dbReference type="OMA" id="MRYAGEM"/>
<evidence type="ECO:0000256" key="3">
    <source>
        <dbReference type="ARBA" id="ARBA00012363"/>
    </source>
</evidence>
<evidence type="ECO:0000256" key="9">
    <source>
        <dbReference type="ARBA" id="ARBA00023239"/>
    </source>
</evidence>
<dbReference type="CDD" id="cd00484">
    <property type="entry name" value="PEPCK_ATP"/>
    <property type="match status" value="1"/>
</dbReference>
<dbReference type="Gene3D" id="3.90.228.20">
    <property type="match status" value="1"/>
</dbReference>
<dbReference type="InterPro" id="IPR013035">
    <property type="entry name" value="PEP_carboxykinase_C"/>
</dbReference>
<dbReference type="PIRSF" id="PIRSF006294">
    <property type="entry name" value="PEP_crbxkin"/>
    <property type="match status" value="1"/>
</dbReference>
<keyword evidence="7" id="KW-0210">Decarboxylase</keyword>
<comment type="catalytic activity">
    <reaction evidence="10">
        <text>oxaloacetate + ATP = phosphoenolpyruvate + ADP + CO2</text>
        <dbReference type="Rhea" id="RHEA:18617"/>
        <dbReference type="ChEBI" id="CHEBI:16452"/>
        <dbReference type="ChEBI" id="CHEBI:16526"/>
        <dbReference type="ChEBI" id="CHEBI:30616"/>
        <dbReference type="ChEBI" id="CHEBI:58702"/>
        <dbReference type="ChEBI" id="CHEBI:456216"/>
        <dbReference type="EC" id="4.1.1.49"/>
    </reaction>
</comment>
<evidence type="ECO:0000256" key="8">
    <source>
        <dbReference type="ARBA" id="ARBA00022840"/>
    </source>
</evidence>
<dbReference type="AlphaFoldDB" id="A0A1G4ME49"/>
<dbReference type="EMBL" id="LT598490">
    <property type="protein sequence ID" value="SCW02179.1"/>
    <property type="molecule type" value="Genomic_DNA"/>
</dbReference>
<evidence type="ECO:0000256" key="6">
    <source>
        <dbReference type="ARBA" id="ARBA00022741"/>
    </source>
</evidence>
<gene>
    <name evidence="11" type="ORF">LAFE_0F00716G</name>
</gene>
<dbReference type="InterPro" id="IPR015994">
    <property type="entry name" value="PEPCK_ATP_CS"/>
</dbReference>
<sequence>MSPSKVPVSAEQTIRQELALSEDVVTIRRNAPAALLYEDALRERKTAVAASGALIAYSGSKTGRSPRDKRIVDEPTSTDHIWWGPVNKKCSQKTWLVNRERAADYLRTRDHLYIVDAYAGWDPRYCIKIRVVCARAYHALFMTNMLIRPTEEELRNFGEPEFTIWNAGQFPANTHTEGMTSKTTVEINFQQMEMVILGTEYAGEMKKGIFTVMFYLMPINHNVLTLHSSANQGIHRNDVTLFFGLSGTGKTTLSADPHRQLIGDDEHCWSDHGVFNIEGGCYAKCIGLSAEKEPEIYNAIKFGSVLENVVFDPLTREIDYDDGSITENTRCAYPIDYIPSAKIPCLANEHPQNIVLLTCDASGVLPPVSKLTPEQVMYHFISGYTSKVAGTEEGVTEPEATFSSCFGQPFLALHPMKYATMLATKMAHHNANAWLLNTGWTGASYVSGGKRCPLKYTRAILDAIHDGSLAQAEYETLPTFNLQVPREVANVPSSLLNPANNWSEGKAQYTKAVRGLAEKFVENFKTYQDKATTEVLAAGPVL</sequence>
<keyword evidence="9" id="KW-0456">Lyase</keyword>
<dbReference type="FunFam" id="2.170.8.10:FF:000001">
    <property type="entry name" value="Phosphoenolpyruvate carboxykinase (ATP)"/>
    <property type="match status" value="1"/>
</dbReference>
<evidence type="ECO:0000256" key="2">
    <source>
        <dbReference type="ARBA" id="ARBA00006052"/>
    </source>
</evidence>
<keyword evidence="5" id="KW-0312">Gluconeogenesis</keyword>
<evidence type="ECO:0000256" key="7">
    <source>
        <dbReference type="ARBA" id="ARBA00022793"/>
    </source>
</evidence>
<evidence type="ECO:0000256" key="10">
    <source>
        <dbReference type="ARBA" id="ARBA00047371"/>
    </source>
</evidence>
<dbReference type="Pfam" id="PF01293">
    <property type="entry name" value="PEPCK_ATP"/>
    <property type="match status" value="1"/>
</dbReference>
<dbReference type="GO" id="GO:0005829">
    <property type="term" value="C:cytosol"/>
    <property type="evidence" value="ECO:0007669"/>
    <property type="project" value="TreeGrafter"/>
</dbReference>
<dbReference type="FunFam" id="3.40.449.10:FF:000002">
    <property type="entry name" value="Phosphoenolpyruvate carboxykinase [ATP]"/>
    <property type="match status" value="1"/>
</dbReference>
<dbReference type="Proteomes" id="UP000190831">
    <property type="component" value="Chromosome F"/>
</dbReference>
<dbReference type="Gene3D" id="2.170.8.10">
    <property type="entry name" value="Phosphoenolpyruvate Carboxykinase, domain 2"/>
    <property type="match status" value="1"/>
</dbReference>
<comment type="pathway">
    <text evidence="1">Carbohydrate biosynthesis; gluconeogenesis.</text>
</comment>
<dbReference type="GO" id="GO:0006094">
    <property type="term" value="P:gluconeogenesis"/>
    <property type="evidence" value="ECO:0007669"/>
    <property type="project" value="UniProtKB-UniPathway"/>
</dbReference>
<dbReference type="NCBIfam" id="NF006820">
    <property type="entry name" value="PRK09344.1-2"/>
    <property type="match status" value="1"/>
</dbReference>
<keyword evidence="6" id="KW-0547">Nucleotide-binding</keyword>
<dbReference type="GO" id="GO:0004612">
    <property type="term" value="F:phosphoenolpyruvate carboxykinase (ATP) activity"/>
    <property type="evidence" value="ECO:0007669"/>
    <property type="project" value="UniProtKB-EC"/>
</dbReference>
<dbReference type="UniPathway" id="UPA00138"/>
<dbReference type="HAMAP" id="MF_00453">
    <property type="entry name" value="PEPCK_ATP"/>
    <property type="match status" value="1"/>
</dbReference>
<proteinExistence type="inferred from homology"/>
<evidence type="ECO:0000256" key="4">
    <source>
        <dbReference type="ARBA" id="ARBA00021932"/>
    </source>
</evidence>
<dbReference type="PANTHER" id="PTHR30031">
    <property type="entry name" value="PHOSPHOENOLPYRUVATE CARBOXYKINASE ATP"/>
    <property type="match status" value="1"/>
</dbReference>
<evidence type="ECO:0000256" key="5">
    <source>
        <dbReference type="ARBA" id="ARBA00022432"/>
    </source>
</evidence>
<comment type="similarity">
    <text evidence="2">Belongs to the phosphoenolpyruvate carboxykinase (ATP) family.</text>
</comment>
<protein>
    <recommendedName>
        <fullName evidence="4">Phosphoenolpyruvate carboxykinase (ATP)</fullName>
        <ecNumber evidence="3">4.1.1.49</ecNumber>
    </recommendedName>
</protein>
<name>A0A1G4ME49_LACFM</name>
<dbReference type="EC" id="4.1.1.49" evidence="3"/>
<dbReference type="Gene3D" id="3.40.449.10">
    <property type="entry name" value="Phosphoenolpyruvate Carboxykinase, domain 1"/>
    <property type="match status" value="1"/>
</dbReference>
<dbReference type="NCBIfam" id="NF006821">
    <property type="entry name" value="PRK09344.1-3"/>
    <property type="match status" value="1"/>
</dbReference>
<evidence type="ECO:0000313" key="12">
    <source>
        <dbReference type="Proteomes" id="UP000190831"/>
    </source>
</evidence>
<keyword evidence="12" id="KW-1185">Reference proteome</keyword>
<organism evidence="11 12">
    <name type="scientific">Lachancea fermentati</name>
    <name type="common">Zygosaccharomyces fermentati</name>
    <dbReference type="NCBI Taxonomy" id="4955"/>
    <lineage>
        <taxon>Eukaryota</taxon>
        <taxon>Fungi</taxon>
        <taxon>Dikarya</taxon>
        <taxon>Ascomycota</taxon>
        <taxon>Saccharomycotina</taxon>
        <taxon>Saccharomycetes</taxon>
        <taxon>Saccharomycetales</taxon>
        <taxon>Saccharomycetaceae</taxon>
        <taxon>Lachancea</taxon>
    </lineage>
</organism>
<dbReference type="InterPro" id="IPR001272">
    <property type="entry name" value="PEP_carboxykinase_ATP"/>
</dbReference>
<dbReference type="SUPFAM" id="SSF53795">
    <property type="entry name" value="PEP carboxykinase-like"/>
    <property type="match status" value="1"/>
</dbReference>
<dbReference type="InterPro" id="IPR008210">
    <property type="entry name" value="PEP_carboxykinase_N"/>
</dbReference>
<dbReference type="SUPFAM" id="SSF68923">
    <property type="entry name" value="PEP carboxykinase N-terminal domain"/>
    <property type="match status" value="1"/>
</dbReference>
<reference evidence="12" key="1">
    <citation type="submission" date="2016-03" db="EMBL/GenBank/DDBJ databases">
        <authorList>
            <person name="Devillers H."/>
        </authorList>
    </citation>
    <scope>NUCLEOTIDE SEQUENCE [LARGE SCALE GENOMIC DNA]</scope>
</reference>
<dbReference type="STRING" id="4955.A0A1G4ME49"/>
<accession>A0A1G4ME49</accession>
<dbReference type="GO" id="GO:0005524">
    <property type="term" value="F:ATP binding"/>
    <property type="evidence" value="ECO:0007669"/>
    <property type="project" value="UniProtKB-KW"/>
</dbReference>
<evidence type="ECO:0000313" key="11">
    <source>
        <dbReference type="EMBL" id="SCW02179.1"/>
    </source>
</evidence>
<dbReference type="PANTHER" id="PTHR30031:SF0">
    <property type="entry name" value="PHOSPHOENOLPYRUVATE CARBOXYKINASE (ATP)"/>
    <property type="match status" value="1"/>
</dbReference>